<feature type="transmembrane region" description="Helical" evidence="1">
    <location>
        <begin position="34"/>
        <end position="55"/>
    </location>
</feature>
<dbReference type="RefSeq" id="XP_024708838.1">
    <property type="nucleotide sequence ID" value="XM_024854535.1"/>
</dbReference>
<feature type="transmembrane region" description="Helical" evidence="1">
    <location>
        <begin position="233"/>
        <end position="254"/>
    </location>
</feature>
<feature type="transmembrane region" description="Helical" evidence="1">
    <location>
        <begin position="282"/>
        <end position="301"/>
    </location>
</feature>
<keyword evidence="3" id="KW-1185">Reference proteome</keyword>
<name>A0A2I2GKX9_9EURO</name>
<feature type="transmembrane region" description="Helical" evidence="1">
    <location>
        <begin position="143"/>
        <end position="166"/>
    </location>
</feature>
<keyword evidence="1" id="KW-0472">Membrane</keyword>
<evidence type="ECO:0008006" key="4">
    <source>
        <dbReference type="Google" id="ProtNLM"/>
    </source>
</evidence>
<sequence length="324" mass="35815">MAPRRGGGSSGGYSSGSSNQCSDYDAFATTFARIYIAFHALFFLVFVTVFFILVAKHKRTKRVAKAPLLWFCLYFSIIFSIISTALSIIFNTLSECGIFVGNDAYRASISIDWLGTTATLLVILAIMFPISQRLHHGNKGMGGLVRIAHSVTLGLFAILLIVSLSITTRVVDALYSSGYRYGLGSDIADLAIHQRRIWVACYAMGVICMLVAAATMLFALVRNPNFRRGSLRIGIPLLILSSLAMTLLDLGGYIHNTYGSFSSYRSTRYLEQSYEAQLFLRYFFYTCAFLSTLLVGSTADLHGSYAPRFDLQAPAPPMYQPRVH</sequence>
<feature type="transmembrane region" description="Helical" evidence="1">
    <location>
        <begin position="67"/>
        <end position="90"/>
    </location>
</feature>
<dbReference type="EMBL" id="MSFO01000002">
    <property type="protein sequence ID" value="PLB53536.1"/>
    <property type="molecule type" value="Genomic_DNA"/>
</dbReference>
<proteinExistence type="predicted"/>
<organism evidence="2 3">
    <name type="scientific">Aspergillus steynii IBT 23096</name>
    <dbReference type="NCBI Taxonomy" id="1392250"/>
    <lineage>
        <taxon>Eukaryota</taxon>
        <taxon>Fungi</taxon>
        <taxon>Dikarya</taxon>
        <taxon>Ascomycota</taxon>
        <taxon>Pezizomycotina</taxon>
        <taxon>Eurotiomycetes</taxon>
        <taxon>Eurotiomycetidae</taxon>
        <taxon>Eurotiales</taxon>
        <taxon>Aspergillaceae</taxon>
        <taxon>Aspergillus</taxon>
        <taxon>Aspergillus subgen. Circumdati</taxon>
    </lineage>
</organism>
<protein>
    <recommendedName>
        <fullName evidence="4">Integral membrane protein</fullName>
    </recommendedName>
</protein>
<dbReference type="GeneID" id="36562241"/>
<feature type="transmembrane region" description="Helical" evidence="1">
    <location>
        <begin position="197"/>
        <end position="221"/>
    </location>
</feature>
<evidence type="ECO:0000256" key="1">
    <source>
        <dbReference type="SAM" id="Phobius"/>
    </source>
</evidence>
<evidence type="ECO:0000313" key="2">
    <source>
        <dbReference type="EMBL" id="PLB53536.1"/>
    </source>
</evidence>
<evidence type="ECO:0000313" key="3">
    <source>
        <dbReference type="Proteomes" id="UP000234275"/>
    </source>
</evidence>
<dbReference type="OrthoDB" id="4507588at2759"/>
<keyword evidence="1" id="KW-0812">Transmembrane</keyword>
<reference evidence="2 3" key="1">
    <citation type="submission" date="2016-12" db="EMBL/GenBank/DDBJ databases">
        <title>The genomes of Aspergillus section Nigri reveals drivers in fungal speciation.</title>
        <authorList>
            <consortium name="DOE Joint Genome Institute"/>
            <person name="Vesth T.C."/>
            <person name="Nybo J."/>
            <person name="Theobald S."/>
            <person name="Brandl J."/>
            <person name="Frisvad J.C."/>
            <person name="Nielsen K.F."/>
            <person name="Lyhne E.K."/>
            <person name="Kogle M.E."/>
            <person name="Kuo A."/>
            <person name="Riley R."/>
            <person name="Clum A."/>
            <person name="Nolan M."/>
            <person name="Lipzen A."/>
            <person name="Salamov A."/>
            <person name="Henrissat B."/>
            <person name="Wiebenga A."/>
            <person name="De Vries R.P."/>
            <person name="Grigoriev I.V."/>
            <person name="Mortensen U.H."/>
            <person name="Andersen M.R."/>
            <person name="Baker S.E."/>
        </authorList>
    </citation>
    <scope>NUCLEOTIDE SEQUENCE [LARGE SCALE GENOMIC DNA]</scope>
    <source>
        <strain evidence="2 3">IBT 23096</strain>
    </source>
</reference>
<accession>A0A2I2GKX9</accession>
<dbReference type="Proteomes" id="UP000234275">
    <property type="component" value="Unassembled WGS sequence"/>
</dbReference>
<dbReference type="AlphaFoldDB" id="A0A2I2GKX9"/>
<comment type="caution">
    <text evidence="2">The sequence shown here is derived from an EMBL/GenBank/DDBJ whole genome shotgun (WGS) entry which is preliminary data.</text>
</comment>
<gene>
    <name evidence="2" type="ORF">P170DRAFT_508132</name>
</gene>
<dbReference type="VEuPathDB" id="FungiDB:P170DRAFT_508132"/>
<feature type="transmembrane region" description="Helical" evidence="1">
    <location>
        <begin position="110"/>
        <end position="131"/>
    </location>
</feature>
<keyword evidence="1" id="KW-1133">Transmembrane helix</keyword>